<feature type="region of interest" description="Disordered" evidence="8">
    <location>
        <begin position="409"/>
        <end position="429"/>
    </location>
</feature>
<evidence type="ECO:0000256" key="5">
    <source>
        <dbReference type="ARBA" id="ARBA00022833"/>
    </source>
</evidence>
<accession>A0ABP9XTP5</accession>
<evidence type="ECO:0000256" key="1">
    <source>
        <dbReference type="ARBA" id="ARBA00004123"/>
    </source>
</evidence>
<dbReference type="EMBL" id="BAABUJ010000008">
    <property type="protein sequence ID" value="GAA5797725.1"/>
    <property type="molecule type" value="Genomic_DNA"/>
</dbReference>
<reference evidence="10 11" key="1">
    <citation type="submission" date="2024-04" db="EMBL/GenBank/DDBJ databases">
        <title>genome sequences of Mucor flavus KT1a and Helicostylum pulchrum KT1b strains isolation_sourced from the surface of a dry-aged beef.</title>
        <authorList>
            <person name="Toyotome T."/>
            <person name="Hosono M."/>
            <person name="Torimaru M."/>
            <person name="Fukuda K."/>
            <person name="Mikami N."/>
        </authorList>
    </citation>
    <scope>NUCLEOTIDE SEQUENCE [LARGE SCALE GENOMIC DNA]</scope>
    <source>
        <strain evidence="10 11">KT1b</strain>
    </source>
</reference>
<dbReference type="InterPro" id="IPR036236">
    <property type="entry name" value="Znf_C2H2_sf"/>
</dbReference>
<evidence type="ECO:0000256" key="6">
    <source>
        <dbReference type="ARBA" id="ARBA00023242"/>
    </source>
</evidence>
<keyword evidence="4 7" id="KW-0863">Zinc-finger</keyword>
<keyword evidence="2" id="KW-0479">Metal-binding</keyword>
<sequence>MKIKKVSKKISASSKLLARYRNSYKNLPAIEIDCIKRVETNGFLTEQNVPTFGCPVSHHETSVPLELYSKHSTLPEYTSEQCQLTLSHEESNGNVLSFLTPVIQPEKNDTNLYGLGKSLDQSTKDKVDPFFLSMLEDLIQSTNSLKLNCIETSIDQETREKNTSQNGLHTAKPFSVIDSNYILTEIFDLDTVTSTVGGVDQFEENNFTTRPTFVTESDYTTIDEPFDESGLTKEVDFTQDAGINQVSSPTPEINTSEKVDSGEDYIKKKLILSYEQIIPDDSDLNFYCRVCKINSKDKASFYKHLTRNHKMILRPFSDWRVWDIEEESHEEYPKSYCSKCDLTFTENNAYLDHFSDTMFHKLNAKETDIFKSTYYQCDKCSQTRKGIASLFRHCNKIHKVAFGIRKYSRRQSSTNSEENSTNHTCINKKDLNEPKLLKGKVKGSIDTTKCSITKEESQPKPVDKTNTKHILTTKYNSRRSIRIYNTKAQTKTEPKRHKPRTRQSMVTENIKQFTRATNSTSPGFAKINQRRICQFCNKVLSNPTICKKHIERKHKALSTSESVESVSTLPKQNDTKRFTRATNCTSSGLAKIDQRRICQFCNKVLLNPAICKKHIERKHKALSTSESVESVSTLPEKNDTNIKCIICGQTYTSNGLLDTHFKNNHKIEAARKLRIVNKLHCELCDIEFRNSLGLKNHMKKIHRLIKDEKCYCTVCNMTFKNRHGYNRHSASNYHKKNTLALKNSTATSSDSSPISFQEASTEVEGEDDVLLSENSLNRDHCNACDITFYNKSSSLMHFFKIHKFNYKEVPEKEVPEKEVYKRRPNLNMLLKNEILPKENDPNLYCNVCRKKFCNEGNFKLHLVSIHEMVLKKDKPKPVEGNASDKESIGSNSSLRCNICNKTFVSEKSSQGHMLRFHRVEKRKTGVSFSNDKTTKRPRVTKVA</sequence>
<keyword evidence="5" id="KW-0862">Zinc</keyword>
<dbReference type="SMART" id="SM00451">
    <property type="entry name" value="ZnF_U1"/>
    <property type="match status" value="6"/>
</dbReference>
<gene>
    <name evidence="10" type="ORF">HPULCUR_003119</name>
</gene>
<feature type="domain" description="C2H2-type" evidence="9">
    <location>
        <begin position="642"/>
        <end position="670"/>
    </location>
</feature>
<feature type="domain" description="C2H2-type" evidence="9">
    <location>
        <begin position="894"/>
        <end position="922"/>
    </location>
</feature>
<evidence type="ECO:0000256" key="7">
    <source>
        <dbReference type="PROSITE-ProRule" id="PRU00042"/>
    </source>
</evidence>
<feature type="domain" description="C2H2-type" evidence="9">
    <location>
        <begin position="679"/>
        <end position="707"/>
    </location>
</feature>
<evidence type="ECO:0000256" key="8">
    <source>
        <dbReference type="SAM" id="MobiDB-lite"/>
    </source>
</evidence>
<organism evidence="10 11">
    <name type="scientific">Helicostylum pulchrum</name>
    <dbReference type="NCBI Taxonomy" id="562976"/>
    <lineage>
        <taxon>Eukaryota</taxon>
        <taxon>Fungi</taxon>
        <taxon>Fungi incertae sedis</taxon>
        <taxon>Mucoromycota</taxon>
        <taxon>Mucoromycotina</taxon>
        <taxon>Mucoromycetes</taxon>
        <taxon>Mucorales</taxon>
        <taxon>Mucorineae</taxon>
        <taxon>Mucoraceae</taxon>
        <taxon>Helicostylum</taxon>
    </lineage>
</organism>
<dbReference type="InterPro" id="IPR050888">
    <property type="entry name" value="ZnF_C2H2-type_TF"/>
</dbReference>
<evidence type="ECO:0000256" key="3">
    <source>
        <dbReference type="ARBA" id="ARBA00022737"/>
    </source>
</evidence>
<comment type="subcellular location">
    <subcellularLocation>
        <location evidence="1">Nucleus</location>
    </subcellularLocation>
</comment>
<dbReference type="SMART" id="SM00355">
    <property type="entry name" value="ZnF_C2H2"/>
    <property type="match status" value="11"/>
</dbReference>
<dbReference type="InterPro" id="IPR003604">
    <property type="entry name" value="Matrin/U1-like-C_Znf_C2H2"/>
</dbReference>
<dbReference type="PANTHER" id="PTHR24406">
    <property type="entry name" value="TRANSCRIPTIONAL REPRESSOR CTCFL-RELATED"/>
    <property type="match status" value="1"/>
</dbReference>
<evidence type="ECO:0000313" key="11">
    <source>
        <dbReference type="Proteomes" id="UP001476247"/>
    </source>
</evidence>
<feature type="compositionally biased region" description="Low complexity" evidence="8">
    <location>
        <begin position="412"/>
        <end position="422"/>
    </location>
</feature>
<name>A0ABP9XTP5_9FUNG</name>
<dbReference type="PROSITE" id="PS50157">
    <property type="entry name" value="ZINC_FINGER_C2H2_2"/>
    <property type="match status" value="3"/>
</dbReference>
<keyword evidence="11" id="KW-1185">Reference proteome</keyword>
<proteinExistence type="predicted"/>
<keyword evidence="6" id="KW-0539">Nucleus</keyword>
<dbReference type="SUPFAM" id="SSF57667">
    <property type="entry name" value="beta-beta-alpha zinc fingers"/>
    <property type="match status" value="1"/>
</dbReference>
<dbReference type="Pfam" id="PF12874">
    <property type="entry name" value="zf-met"/>
    <property type="match status" value="1"/>
</dbReference>
<protein>
    <recommendedName>
        <fullName evidence="9">C2H2-type domain-containing protein</fullName>
    </recommendedName>
</protein>
<evidence type="ECO:0000313" key="10">
    <source>
        <dbReference type="EMBL" id="GAA5797725.1"/>
    </source>
</evidence>
<keyword evidence="3" id="KW-0677">Repeat</keyword>
<dbReference type="InterPro" id="IPR013087">
    <property type="entry name" value="Znf_C2H2_type"/>
</dbReference>
<comment type="caution">
    <text evidence="10">The sequence shown here is derived from an EMBL/GenBank/DDBJ whole genome shotgun (WGS) entry which is preliminary data.</text>
</comment>
<evidence type="ECO:0000256" key="2">
    <source>
        <dbReference type="ARBA" id="ARBA00022723"/>
    </source>
</evidence>
<evidence type="ECO:0000259" key="9">
    <source>
        <dbReference type="PROSITE" id="PS50157"/>
    </source>
</evidence>
<dbReference type="PROSITE" id="PS00028">
    <property type="entry name" value="ZINC_FINGER_C2H2_1"/>
    <property type="match status" value="5"/>
</dbReference>
<dbReference type="Gene3D" id="3.30.160.60">
    <property type="entry name" value="Classic Zinc Finger"/>
    <property type="match status" value="2"/>
</dbReference>
<dbReference type="Proteomes" id="UP001476247">
    <property type="component" value="Unassembled WGS sequence"/>
</dbReference>
<evidence type="ECO:0000256" key="4">
    <source>
        <dbReference type="ARBA" id="ARBA00022771"/>
    </source>
</evidence>